<comment type="caution">
    <text evidence="5">The sequence shown here is derived from an EMBL/GenBank/DDBJ whole genome shotgun (WGS) entry which is preliminary data.</text>
</comment>
<dbReference type="PANTHER" id="PTHR33204">
    <property type="entry name" value="TRANSCRIPTIONAL REGULATOR, MARR FAMILY"/>
    <property type="match status" value="1"/>
</dbReference>
<dbReference type="PANTHER" id="PTHR33204:SF36">
    <property type="entry name" value="TRANSCRIPTIONAL REGULATORY PROTEIN"/>
    <property type="match status" value="1"/>
</dbReference>
<dbReference type="RefSeq" id="WP_243453417.1">
    <property type="nucleotide sequence ID" value="NZ_BMOX01000031.1"/>
</dbReference>
<dbReference type="InterPro" id="IPR002577">
    <property type="entry name" value="HTH_HxlR"/>
</dbReference>
<keyword evidence="3" id="KW-0804">Transcription</keyword>
<proteinExistence type="predicted"/>
<name>A0A841LJ84_9SPHN</name>
<evidence type="ECO:0000256" key="3">
    <source>
        <dbReference type="ARBA" id="ARBA00023163"/>
    </source>
</evidence>
<dbReference type="GO" id="GO:0003677">
    <property type="term" value="F:DNA binding"/>
    <property type="evidence" value="ECO:0007669"/>
    <property type="project" value="UniProtKB-KW"/>
</dbReference>
<dbReference type="Gene3D" id="1.10.10.10">
    <property type="entry name" value="Winged helix-like DNA-binding domain superfamily/Winged helix DNA-binding domain"/>
    <property type="match status" value="2"/>
</dbReference>
<organism evidence="5 6">
    <name type="scientific">Polymorphobacter multimanifer</name>
    <dbReference type="NCBI Taxonomy" id="1070431"/>
    <lineage>
        <taxon>Bacteria</taxon>
        <taxon>Pseudomonadati</taxon>
        <taxon>Pseudomonadota</taxon>
        <taxon>Alphaproteobacteria</taxon>
        <taxon>Sphingomonadales</taxon>
        <taxon>Sphingosinicellaceae</taxon>
        <taxon>Polymorphobacter</taxon>
    </lineage>
</organism>
<keyword evidence="6" id="KW-1185">Reference proteome</keyword>
<sequence>MVGDTPTLLILEAAFLGARRFDDFWRETGLLKALLSDRLKKLVEAGVLEKAQYHERPPRYRYRLTQKGREVYPVALALLQWEKDCGDHAAGARTIRLTHKTCGMEFRAVAACGGCQGDVDATNVDWLEGPGVGWMAPLYSRRRQLREQVGDGSLLFREAAQLMGDRWASLILRSIFTGIRSFDGIRADTAMATNILSERLHWLATRGVIRQAAVIGQPGRNEYRLTRKGVAYYPALLMLLVWGDRYYVSPEGPPLLLTHKACGAVLKPEIVCSHCRAPLDAGDVEFVLEPIPTDLAEAV</sequence>
<feature type="domain" description="HTH hxlR-type" evidence="4">
    <location>
        <begin position="152"/>
        <end position="251"/>
    </location>
</feature>
<dbReference type="InterPro" id="IPR036390">
    <property type="entry name" value="WH_DNA-bd_sf"/>
</dbReference>
<dbReference type="AlphaFoldDB" id="A0A841LJ84"/>
<evidence type="ECO:0000313" key="6">
    <source>
        <dbReference type="Proteomes" id="UP000538147"/>
    </source>
</evidence>
<reference evidence="5 6" key="1">
    <citation type="submission" date="2020-08" db="EMBL/GenBank/DDBJ databases">
        <title>Genomic Encyclopedia of Type Strains, Phase IV (KMG-IV): sequencing the most valuable type-strain genomes for metagenomic binning, comparative biology and taxonomic classification.</title>
        <authorList>
            <person name="Goeker M."/>
        </authorList>
    </citation>
    <scope>NUCLEOTIDE SEQUENCE [LARGE SCALE GENOMIC DNA]</scope>
    <source>
        <strain evidence="5 6">DSM 102189</strain>
    </source>
</reference>
<gene>
    <name evidence="5" type="ORF">FHS79_003216</name>
</gene>
<keyword evidence="1" id="KW-0805">Transcription regulation</keyword>
<dbReference type="PROSITE" id="PS51118">
    <property type="entry name" value="HTH_HXLR"/>
    <property type="match status" value="2"/>
</dbReference>
<feature type="domain" description="HTH hxlR-type" evidence="4">
    <location>
        <begin position="1"/>
        <end position="90"/>
    </location>
</feature>
<evidence type="ECO:0000256" key="2">
    <source>
        <dbReference type="ARBA" id="ARBA00023125"/>
    </source>
</evidence>
<evidence type="ECO:0000313" key="5">
    <source>
        <dbReference type="EMBL" id="MBB6229018.1"/>
    </source>
</evidence>
<keyword evidence="2 5" id="KW-0238">DNA-binding</keyword>
<accession>A0A841LJ84</accession>
<dbReference type="Pfam" id="PF01638">
    <property type="entry name" value="HxlR"/>
    <property type="match status" value="2"/>
</dbReference>
<dbReference type="EMBL" id="JACIIV010000029">
    <property type="protein sequence ID" value="MBB6229018.1"/>
    <property type="molecule type" value="Genomic_DNA"/>
</dbReference>
<evidence type="ECO:0000259" key="4">
    <source>
        <dbReference type="PROSITE" id="PS51118"/>
    </source>
</evidence>
<dbReference type="SUPFAM" id="SSF46785">
    <property type="entry name" value="Winged helix' DNA-binding domain"/>
    <property type="match status" value="2"/>
</dbReference>
<dbReference type="InterPro" id="IPR036388">
    <property type="entry name" value="WH-like_DNA-bd_sf"/>
</dbReference>
<dbReference type="Proteomes" id="UP000538147">
    <property type="component" value="Unassembled WGS sequence"/>
</dbReference>
<evidence type="ECO:0000256" key="1">
    <source>
        <dbReference type="ARBA" id="ARBA00023015"/>
    </source>
</evidence>
<protein>
    <submittedName>
        <fullName evidence="5">DNA-binding HxlR family transcriptional regulator</fullName>
    </submittedName>
</protein>